<dbReference type="InterPro" id="IPR044038">
    <property type="entry name" value="dATP/dGTP_diPOhydrolase_N"/>
</dbReference>
<keyword evidence="3" id="KW-1185">Reference proteome</keyword>
<proteinExistence type="predicted"/>
<accession>A0A976SVB6</accession>
<dbReference type="Proteomes" id="UP001059123">
    <property type="component" value="Segment"/>
</dbReference>
<protein>
    <recommendedName>
        <fullName evidence="1">dATP/dGTP diphosphohydrolase N-terminal domain-containing protein</fullName>
    </recommendedName>
</protein>
<name>A0A976SVB6_9CAUD</name>
<evidence type="ECO:0000259" key="1">
    <source>
        <dbReference type="Pfam" id="PF18909"/>
    </source>
</evidence>
<dbReference type="EMBL" id="OP079918">
    <property type="protein sequence ID" value="UVD41754.1"/>
    <property type="molecule type" value="Genomic_DNA"/>
</dbReference>
<feature type="domain" description="dATP/dGTP diphosphohydrolase N-terminal" evidence="1">
    <location>
        <begin position="50"/>
        <end position="142"/>
    </location>
</feature>
<sequence length="143" mass="15692">MYTRKLIIGGSMSLVDGISAEVSMEVGHYLHCDLFKGGVNCSCGKLPPIGVKADQGKPRLGLVLVEVPHAFEKLGTLLGFGADKYAVGNWDKVPEGEMRYLDALMRHLTQHHKGEKVDPESGELHLAHAAVNIMFLLDKELRK</sequence>
<gene>
    <name evidence="2" type="ORF">KPN7_20</name>
</gene>
<dbReference type="Pfam" id="PF18909">
    <property type="entry name" value="dGTP_diPhyd_N"/>
    <property type="match status" value="1"/>
</dbReference>
<organism evidence="2 3">
    <name type="scientific">Klebsiella phage KPN7</name>
    <dbReference type="NCBI Taxonomy" id="2972462"/>
    <lineage>
        <taxon>Viruses</taxon>
        <taxon>Duplodnaviria</taxon>
        <taxon>Heunggongvirae</taxon>
        <taxon>Uroviricota</taxon>
        <taxon>Caudoviricetes</taxon>
        <taxon>Autographivirales</taxon>
        <taxon>Autosignataviridae</taxon>
        <taxon>Molineuxvirinae</taxon>
        <taxon>Gansuvirus</taxon>
        <taxon>Gansuvirus KPN7</taxon>
    </lineage>
</organism>
<evidence type="ECO:0000313" key="3">
    <source>
        <dbReference type="Proteomes" id="UP001059123"/>
    </source>
</evidence>
<reference evidence="2" key="1">
    <citation type="submission" date="2022-07" db="EMBL/GenBank/DDBJ databases">
        <title>Isolation and characterisation of Klebsiella pneumoniae phages.</title>
        <authorList>
            <person name="Kabwe M."/>
            <person name="Ku H."/>
            <person name="Tucci J."/>
        </authorList>
    </citation>
    <scope>NUCLEOTIDE SEQUENCE</scope>
</reference>
<evidence type="ECO:0000313" key="2">
    <source>
        <dbReference type="EMBL" id="UVD41754.1"/>
    </source>
</evidence>